<organism evidence="1 2">
    <name type="scientific">Polyangium fumosum</name>
    <dbReference type="NCBI Taxonomy" id="889272"/>
    <lineage>
        <taxon>Bacteria</taxon>
        <taxon>Pseudomonadati</taxon>
        <taxon>Myxococcota</taxon>
        <taxon>Polyangia</taxon>
        <taxon>Polyangiales</taxon>
        <taxon>Polyangiaceae</taxon>
        <taxon>Polyangium</taxon>
    </lineage>
</organism>
<sequence length="544" mass="60859">MVAAPPALAAPALDLPTTWYGPAVARFEAEFPGNPYDPDENDVRVVFVGSSGERIERIAYPDGTSAYEAVLVAKAPGPYRPLLYRNGVLQPARARSDVVRLDERLPRGFLRVDQRNPNRFVWDDGTPYYPLGMNLGWQMPELPPMTTQIARMGAAGIQWTRIWASSWDGKNPFWPVNDPAAPRDRLWPPALTKWDALFQACEKAGISMQMVLFNHGSFSTFVNPNWPDHPWNVARGGFLADAADVFSDPEARRRMKMWLRHAVARYSHSPALFAWELWNEVEWTDASFAGRFSDITAWHEEMARYLRSLDPYGHPVTTSALLAPASTWRSMDFLQPHLYTDAIALFARLGWLPTRAPAFFGEVGPSRPARVNLRAFVRDALYAGMLRNQAGTPMFWYWDLVEKHDLYGEFRTAAKVLDVSRLPSHARAEARPILVIPPSPALALGECDWLTVRITAPSPRTVRILGARLDQGDYHRTTIDLDTGQSSEDRVRVGPAGLEVALPAADVVMVLDKHSGGCRDDVRRHRETHALSSAMVKLGLGGDT</sequence>
<gene>
    <name evidence="1" type="ORF">E8A74_12180</name>
</gene>
<proteinExistence type="predicted"/>
<name>A0A4U1JGM8_9BACT</name>
<dbReference type="RefSeq" id="WP_136929149.1">
    <property type="nucleotide sequence ID" value="NZ_SSMQ01000010.1"/>
</dbReference>
<dbReference type="Proteomes" id="UP000309215">
    <property type="component" value="Unassembled WGS sequence"/>
</dbReference>
<evidence type="ECO:0000313" key="1">
    <source>
        <dbReference type="EMBL" id="TKD09476.1"/>
    </source>
</evidence>
<dbReference type="InterPro" id="IPR045053">
    <property type="entry name" value="MAN-like"/>
</dbReference>
<evidence type="ECO:0000313" key="2">
    <source>
        <dbReference type="Proteomes" id="UP000309215"/>
    </source>
</evidence>
<reference evidence="1 2" key="1">
    <citation type="submission" date="2019-04" db="EMBL/GenBank/DDBJ databases">
        <authorList>
            <person name="Li Y."/>
            <person name="Wang J."/>
        </authorList>
    </citation>
    <scope>NUCLEOTIDE SEQUENCE [LARGE SCALE GENOMIC DNA]</scope>
    <source>
        <strain evidence="1 2">DSM 14668</strain>
    </source>
</reference>
<accession>A0A4U1JGM8</accession>
<dbReference type="EMBL" id="SSMQ01000010">
    <property type="protein sequence ID" value="TKD09476.1"/>
    <property type="molecule type" value="Genomic_DNA"/>
</dbReference>
<keyword evidence="2" id="KW-1185">Reference proteome</keyword>
<comment type="caution">
    <text evidence="1">The sequence shown here is derived from an EMBL/GenBank/DDBJ whole genome shotgun (WGS) entry which is preliminary data.</text>
</comment>
<dbReference type="OrthoDB" id="127163at2"/>
<dbReference type="PANTHER" id="PTHR31451">
    <property type="match status" value="1"/>
</dbReference>
<dbReference type="AlphaFoldDB" id="A0A4U1JGM8"/>
<dbReference type="Gene3D" id="3.20.20.80">
    <property type="entry name" value="Glycosidases"/>
    <property type="match status" value="1"/>
</dbReference>
<dbReference type="InterPro" id="IPR017853">
    <property type="entry name" value="GH"/>
</dbReference>
<dbReference type="GO" id="GO:0004553">
    <property type="term" value="F:hydrolase activity, hydrolyzing O-glycosyl compounds"/>
    <property type="evidence" value="ECO:0007669"/>
    <property type="project" value="InterPro"/>
</dbReference>
<dbReference type="SUPFAM" id="SSF51445">
    <property type="entry name" value="(Trans)glycosidases"/>
    <property type="match status" value="1"/>
</dbReference>
<evidence type="ECO:0008006" key="3">
    <source>
        <dbReference type="Google" id="ProtNLM"/>
    </source>
</evidence>
<protein>
    <recommendedName>
        <fullName evidence="3">DUF5060 domain-containing protein</fullName>
    </recommendedName>
</protein>